<reference evidence="2 3" key="1">
    <citation type="submission" date="2019-02" db="EMBL/GenBank/DDBJ databases">
        <title>Kribbella capetownensis sp. nov. and Kribbella speibonae sp. nov., isolated from soil.</title>
        <authorList>
            <person name="Curtis S.M."/>
            <person name="Norton I."/>
            <person name="Everest G.J."/>
            <person name="Meyers P.R."/>
        </authorList>
    </citation>
    <scope>NUCLEOTIDE SEQUENCE [LARGE SCALE GENOMIC DNA]</scope>
    <source>
        <strain evidence="2 3">YM53</strain>
    </source>
</reference>
<organism evidence="2 3">
    <name type="scientific">Kribbella capetownensis</name>
    <dbReference type="NCBI Taxonomy" id="1572659"/>
    <lineage>
        <taxon>Bacteria</taxon>
        <taxon>Bacillati</taxon>
        <taxon>Actinomycetota</taxon>
        <taxon>Actinomycetes</taxon>
        <taxon>Propionibacteriales</taxon>
        <taxon>Kribbellaceae</taxon>
        <taxon>Kribbella</taxon>
    </lineage>
</organism>
<sequence>MTTITTRWSTQLATRLGHRPTRRVVAPEVRRRRRVQLTWALLVLNVMTFFPGAPHLLPIPGSVGKLIAQGALVGALMMALSVNRPVRIRPSVFIFLLMLLAAEGLLASVRAEFLFGALFRASRLFTFAIVLWLLTPWWTRRDLLLVRTHLLVLWTVLGSVVIGLLVAPGVALTEDRLGGTLWPIPPTQVGHYAAVAAGLTIVLWLSGLLRRGVALTSVLVAIPVLLLTHTRTALVAMLAGVLIAGLSLFTARSRVRKSFAIGFAVFSVGALTLGSVVATWLARGQDAEEVTALTGRRAVWDSILAQPRSAFETLFGFGLSNKSFNGLPIDSNWLGTYYDVGLVGVAITIMLVLFVLTAAWFRPQGPHRALALFLVAYCVVASFTESGLSEASPYLLELTLAASLVYSTSTREGVR</sequence>
<feature type="transmembrane region" description="Helical" evidence="1">
    <location>
        <begin position="340"/>
        <end position="362"/>
    </location>
</feature>
<feature type="transmembrane region" description="Helical" evidence="1">
    <location>
        <begin position="150"/>
        <end position="169"/>
    </location>
</feature>
<dbReference type="PANTHER" id="PTHR37422">
    <property type="entry name" value="TEICHURONIC ACID BIOSYNTHESIS PROTEIN TUAE"/>
    <property type="match status" value="1"/>
</dbReference>
<feature type="transmembrane region" description="Helical" evidence="1">
    <location>
        <begin position="189"/>
        <end position="205"/>
    </location>
</feature>
<proteinExistence type="predicted"/>
<dbReference type="Proteomes" id="UP000293342">
    <property type="component" value="Unassembled WGS sequence"/>
</dbReference>
<keyword evidence="1" id="KW-1133">Transmembrane helix</keyword>
<accession>A0A4R0K0Z8</accession>
<dbReference type="RefSeq" id="WP_131514007.1">
    <property type="nucleotide sequence ID" value="NZ_SJKD01000002.1"/>
</dbReference>
<keyword evidence="3" id="KW-1185">Reference proteome</keyword>
<feature type="transmembrane region" description="Helical" evidence="1">
    <location>
        <begin position="92"/>
        <end position="111"/>
    </location>
</feature>
<dbReference type="AlphaFoldDB" id="A0A4R0K0Z8"/>
<feature type="transmembrane region" description="Helical" evidence="1">
    <location>
        <begin position="63"/>
        <end position="80"/>
    </location>
</feature>
<dbReference type="OrthoDB" id="3807821at2"/>
<feature type="transmembrane region" description="Helical" evidence="1">
    <location>
        <begin position="117"/>
        <end position="138"/>
    </location>
</feature>
<dbReference type="InterPro" id="IPR051533">
    <property type="entry name" value="WaaL-like"/>
</dbReference>
<keyword evidence="1" id="KW-0472">Membrane</keyword>
<evidence type="ECO:0000313" key="3">
    <source>
        <dbReference type="Proteomes" id="UP000293342"/>
    </source>
</evidence>
<keyword evidence="1" id="KW-0812">Transmembrane</keyword>
<feature type="transmembrane region" description="Helical" evidence="1">
    <location>
        <begin position="37"/>
        <end position="57"/>
    </location>
</feature>
<gene>
    <name evidence="2" type="ORF">E0H75_14530</name>
</gene>
<feature type="transmembrane region" description="Helical" evidence="1">
    <location>
        <begin position="369"/>
        <end position="388"/>
    </location>
</feature>
<dbReference type="GO" id="GO:0016874">
    <property type="term" value="F:ligase activity"/>
    <property type="evidence" value="ECO:0007669"/>
    <property type="project" value="UniProtKB-KW"/>
</dbReference>
<protein>
    <submittedName>
        <fullName evidence="2">O-antigen ligase domain-containing protein</fullName>
    </submittedName>
</protein>
<comment type="caution">
    <text evidence="2">The sequence shown here is derived from an EMBL/GenBank/DDBJ whole genome shotgun (WGS) entry which is preliminary data.</text>
</comment>
<feature type="transmembrane region" description="Helical" evidence="1">
    <location>
        <begin position="212"/>
        <end position="228"/>
    </location>
</feature>
<dbReference type="EMBL" id="SJKD01000002">
    <property type="protein sequence ID" value="TCC51328.1"/>
    <property type="molecule type" value="Genomic_DNA"/>
</dbReference>
<keyword evidence="2" id="KW-0436">Ligase</keyword>
<feature type="transmembrane region" description="Helical" evidence="1">
    <location>
        <begin position="258"/>
        <end position="282"/>
    </location>
</feature>
<dbReference type="PANTHER" id="PTHR37422:SF13">
    <property type="entry name" value="LIPOPOLYSACCHARIDE BIOSYNTHESIS PROTEIN PA4999-RELATED"/>
    <property type="match status" value="1"/>
</dbReference>
<evidence type="ECO:0000313" key="2">
    <source>
        <dbReference type="EMBL" id="TCC51328.1"/>
    </source>
</evidence>
<evidence type="ECO:0000256" key="1">
    <source>
        <dbReference type="SAM" id="Phobius"/>
    </source>
</evidence>
<feature type="transmembrane region" description="Helical" evidence="1">
    <location>
        <begin position="234"/>
        <end position="251"/>
    </location>
</feature>
<name>A0A4R0K0Z8_9ACTN</name>